<proteinExistence type="evidence at transcript level"/>
<sequence>MQPGRSDHTSQHRQRSNETSAASQAN</sequence>
<dbReference type="AlphaFoldDB" id="F2E2P7"/>
<evidence type="ECO:0000256" key="1">
    <source>
        <dbReference type="SAM" id="MobiDB-lite"/>
    </source>
</evidence>
<feature type="compositionally biased region" description="Polar residues" evidence="1">
    <location>
        <begin position="17"/>
        <end position="26"/>
    </location>
</feature>
<feature type="compositionally biased region" description="Basic and acidic residues" evidence="1">
    <location>
        <begin position="1"/>
        <end position="10"/>
    </location>
</feature>
<organism evidence="2">
    <name type="scientific">Hordeum vulgare subsp. vulgare</name>
    <name type="common">Domesticated barley</name>
    <dbReference type="NCBI Taxonomy" id="112509"/>
    <lineage>
        <taxon>Eukaryota</taxon>
        <taxon>Viridiplantae</taxon>
        <taxon>Streptophyta</taxon>
        <taxon>Embryophyta</taxon>
        <taxon>Tracheophyta</taxon>
        <taxon>Spermatophyta</taxon>
        <taxon>Magnoliopsida</taxon>
        <taxon>Liliopsida</taxon>
        <taxon>Poales</taxon>
        <taxon>Poaceae</taxon>
        <taxon>BOP clade</taxon>
        <taxon>Pooideae</taxon>
        <taxon>Triticodae</taxon>
        <taxon>Triticeae</taxon>
        <taxon>Hordeinae</taxon>
        <taxon>Hordeum</taxon>
    </lineage>
</organism>
<reference evidence="2" key="1">
    <citation type="journal article" date="2011" name="Plant Physiol.">
        <title>Comprehensive sequence analysis of 24,783 barley full-length cDNAs derived from 12 clone libraries.</title>
        <authorList>
            <person name="Matsumoto T."/>
            <person name="Tanaka T."/>
            <person name="Sakai H."/>
            <person name="Amano N."/>
            <person name="Kanamori H."/>
            <person name="Kurita K."/>
            <person name="Kikuta A."/>
            <person name="Kamiya K."/>
            <person name="Yamamoto M."/>
            <person name="Ikawa H."/>
            <person name="Fujii N."/>
            <person name="Hori K."/>
            <person name="Itoh T."/>
            <person name="Sato K."/>
        </authorList>
    </citation>
    <scope>NUCLEOTIDE SEQUENCE</scope>
    <source>
        <tissue evidence="2">Shoot and root</tissue>
    </source>
</reference>
<dbReference type="EMBL" id="AK370418">
    <property type="protein sequence ID" value="BAK01619.1"/>
    <property type="molecule type" value="mRNA"/>
</dbReference>
<accession>F2E2P7</accession>
<evidence type="ECO:0000313" key="2">
    <source>
        <dbReference type="EMBL" id="BAK01619.1"/>
    </source>
</evidence>
<protein>
    <submittedName>
        <fullName evidence="2">Predicted protein</fullName>
    </submittedName>
</protein>
<name>F2E2P7_HORVV</name>
<feature type="region of interest" description="Disordered" evidence="1">
    <location>
        <begin position="1"/>
        <end position="26"/>
    </location>
</feature>